<dbReference type="GO" id="GO:0070300">
    <property type="term" value="F:phosphatidic acid binding"/>
    <property type="evidence" value="ECO:0007669"/>
    <property type="project" value="InterPro"/>
</dbReference>
<reference evidence="2" key="1">
    <citation type="journal article" date="2017" name="Plant J.">
        <title>The pomegranate (Punica granatum L.) genome and the genomics of punicalagin biosynthesis.</title>
        <authorList>
            <person name="Qin G."/>
            <person name="Xu C."/>
            <person name="Ming R."/>
            <person name="Tang H."/>
            <person name="Guyot R."/>
            <person name="Kramer E.M."/>
            <person name="Hu Y."/>
            <person name="Yi X."/>
            <person name="Qi Y."/>
            <person name="Xu X."/>
            <person name="Gao Z."/>
            <person name="Pan H."/>
            <person name="Jian J."/>
            <person name="Tian Y."/>
            <person name="Yue Z."/>
            <person name="Xu Y."/>
        </authorList>
    </citation>
    <scope>NUCLEOTIDE SEQUENCE [LARGE SCALE GENOMIC DNA]</scope>
    <source>
        <strain evidence="2">cv. Dabenzi</strain>
    </source>
</reference>
<sequence>MANLRTAMDAAFWDLDLSSPQALDGSAKLVPGSPAPLDGARASRALRFQQLSFLGNGFPLGIIPSYSPTPHKELGSFCLQSLLLRPATSNWWLGLVGQFRPKKLISSIKAEISNVDEWELSAVKDFAKHFLDKSLYSIGLCSQLSLSPSSSVLISTEKHGEKKRRRHKFMLFHKACSLKLGSLPNHDITMEAAWPGLFIDQKGRYWDVPESISLDLLSLASETGFRYRFGIHKNSGQPHPVNGITSEVPSSVLQGICAKAAFSYEKSKDIWRVKETKEDLMIKTDKGIFLRPSYDIRLKEPHAAVSGIIGGTFTAWLRNGKSFLQAESREEGNLSPSTRRRSPLSSDLFGSVCYTYQHGKFRKYYGDLTRLDARFDINSASALVQRVFNVLRGSSVSSNDRSLSSPKLNFIFQQQVAGPFVFRVDSRLSLGSSSEKHGPHIEDMIYSLSYSLRLLQSGKVVAWYSPKRKEGMIELRLFEF</sequence>
<dbReference type="GO" id="GO:1990052">
    <property type="term" value="P:ER to chloroplast lipid transport"/>
    <property type="evidence" value="ECO:0007669"/>
    <property type="project" value="InterPro"/>
</dbReference>
<name>A0A218WSA2_PUNGR</name>
<dbReference type="AlphaFoldDB" id="A0A218WSA2"/>
<accession>A0A218WSA2</accession>
<dbReference type="PANTHER" id="PTHR34954:SF3">
    <property type="entry name" value="EXPRESSED PROTEIN"/>
    <property type="match status" value="1"/>
</dbReference>
<comment type="caution">
    <text evidence="1">The sequence shown here is derived from an EMBL/GenBank/DDBJ whole genome shotgun (WGS) entry which is preliminary data.</text>
</comment>
<dbReference type="InterPro" id="IPR044160">
    <property type="entry name" value="TGD4-like"/>
</dbReference>
<dbReference type="GO" id="GO:0034196">
    <property type="term" value="P:acylglycerol transport"/>
    <property type="evidence" value="ECO:0007669"/>
    <property type="project" value="InterPro"/>
</dbReference>
<protein>
    <recommendedName>
        <fullName evidence="3">Protein TRIGALACTOSYLDIACYLGLYCEROL 4, chloroplastic</fullName>
    </recommendedName>
</protein>
<evidence type="ECO:0000313" key="2">
    <source>
        <dbReference type="Proteomes" id="UP000197138"/>
    </source>
</evidence>
<dbReference type="Proteomes" id="UP000197138">
    <property type="component" value="Unassembled WGS sequence"/>
</dbReference>
<dbReference type="GO" id="GO:0009941">
    <property type="term" value="C:chloroplast envelope"/>
    <property type="evidence" value="ECO:0007669"/>
    <property type="project" value="TreeGrafter"/>
</dbReference>
<organism evidence="1 2">
    <name type="scientific">Punica granatum</name>
    <name type="common">Pomegranate</name>
    <dbReference type="NCBI Taxonomy" id="22663"/>
    <lineage>
        <taxon>Eukaryota</taxon>
        <taxon>Viridiplantae</taxon>
        <taxon>Streptophyta</taxon>
        <taxon>Embryophyta</taxon>
        <taxon>Tracheophyta</taxon>
        <taxon>Spermatophyta</taxon>
        <taxon>Magnoliopsida</taxon>
        <taxon>eudicotyledons</taxon>
        <taxon>Gunneridae</taxon>
        <taxon>Pentapetalae</taxon>
        <taxon>rosids</taxon>
        <taxon>malvids</taxon>
        <taxon>Myrtales</taxon>
        <taxon>Lythraceae</taxon>
        <taxon>Punica</taxon>
    </lineage>
</organism>
<dbReference type="Pfam" id="PF12600">
    <property type="entry name" value="DUF3769"/>
    <property type="match status" value="1"/>
</dbReference>
<gene>
    <name evidence="1" type="ORF">CDL15_Pgr017227</name>
</gene>
<evidence type="ECO:0008006" key="3">
    <source>
        <dbReference type="Google" id="ProtNLM"/>
    </source>
</evidence>
<dbReference type="InterPro" id="IPR022244">
    <property type="entry name" value="DUF3769"/>
</dbReference>
<evidence type="ECO:0000313" key="1">
    <source>
        <dbReference type="EMBL" id="OWM75101.1"/>
    </source>
</evidence>
<dbReference type="PANTHER" id="PTHR34954">
    <property type="entry name" value="EXPRESSED PROTEIN"/>
    <property type="match status" value="1"/>
</dbReference>
<proteinExistence type="predicted"/>
<dbReference type="EMBL" id="MTKT01003402">
    <property type="protein sequence ID" value="OWM75101.1"/>
    <property type="molecule type" value="Genomic_DNA"/>
</dbReference>